<evidence type="ECO:0000256" key="3">
    <source>
        <dbReference type="SAM" id="MobiDB-lite"/>
    </source>
</evidence>
<feature type="compositionally biased region" description="Polar residues" evidence="3">
    <location>
        <begin position="202"/>
        <end position="219"/>
    </location>
</feature>
<dbReference type="SUPFAM" id="SSF54928">
    <property type="entry name" value="RNA-binding domain, RBD"/>
    <property type="match status" value="2"/>
</dbReference>
<gene>
    <name evidence="5" type="ORF">WJX73_010655</name>
</gene>
<dbReference type="GO" id="GO:0003723">
    <property type="term" value="F:RNA binding"/>
    <property type="evidence" value="ECO:0007669"/>
    <property type="project" value="UniProtKB-UniRule"/>
</dbReference>
<comment type="caution">
    <text evidence="5">The sequence shown here is derived from an EMBL/GenBank/DDBJ whole genome shotgun (WGS) entry which is preliminary data.</text>
</comment>
<dbReference type="EMBL" id="JALJOQ010000120">
    <property type="protein sequence ID" value="KAK9795969.1"/>
    <property type="molecule type" value="Genomic_DNA"/>
</dbReference>
<feature type="domain" description="RRM" evidence="4">
    <location>
        <begin position="56"/>
        <end position="133"/>
    </location>
</feature>
<proteinExistence type="predicted"/>
<dbReference type="AlphaFoldDB" id="A0AAW1NT17"/>
<name>A0AAW1NT17_9CHLO</name>
<feature type="region of interest" description="Disordered" evidence="3">
    <location>
        <begin position="357"/>
        <end position="376"/>
    </location>
</feature>
<feature type="compositionally biased region" description="Low complexity" evidence="3">
    <location>
        <begin position="160"/>
        <end position="170"/>
    </location>
</feature>
<evidence type="ECO:0000256" key="1">
    <source>
        <dbReference type="ARBA" id="ARBA00022884"/>
    </source>
</evidence>
<dbReference type="Proteomes" id="UP001465755">
    <property type="component" value="Unassembled WGS sequence"/>
</dbReference>
<evidence type="ECO:0000313" key="5">
    <source>
        <dbReference type="EMBL" id="KAK9795969.1"/>
    </source>
</evidence>
<dbReference type="Gene3D" id="3.30.70.330">
    <property type="match status" value="2"/>
</dbReference>
<dbReference type="InterPro" id="IPR012677">
    <property type="entry name" value="Nucleotide-bd_a/b_plait_sf"/>
</dbReference>
<feature type="region of interest" description="Disordered" evidence="3">
    <location>
        <begin position="142"/>
        <end position="171"/>
    </location>
</feature>
<dbReference type="Pfam" id="PF00076">
    <property type="entry name" value="RRM_1"/>
    <property type="match status" value="2"/>
</dbReference>
<dbReference type="CDD" id="cd00590">
    <property type="entry name" value="RRM_SF"/>
    <property type="match status" value="1"/>
</dbReference>
<feature type="region of interest" description="Disordered" evidence="3">
    <location>
        <begin position="184"/>
        <end position="232"/>
    </location>
</feature>
<dbReference type="InterPro" id="IPR000504">
    <property type="entry name" value="RRM_dom"/>
</dbReference>
<evidence type="ECO:0000256" key="2">
    <source>
        <dbReference type="PROSITE-ProRule" id="PRU00176"/>
    </source>
</evidence>
<dbReference type="InterPro" id="IPR035979">
    <property type="entry name" value="RBD_domain_sf"/>
</dbReference>
<protein>
    <recommendedName>
        <fullName evidence="4">RRM domain-containing protein</fullName>
    </recommendedName>
</protein>
<evidence type="ECO:0000313" key="6">
    <source>
        <dbReference type="Proteomes" id="UP001465755"/>
    </source>
</evidence>
<sequence>MVQGSSPGRFTSIWIGWLPSELTEEVLLTTCSKVAPVASVKIARDFITRQPLGHGYVNFKPSEIDAGAAAVAQLNLTSLYSFRAWGEVKSAQLLRDIDRRPVYGFVLYADPASADKAIHNANGKLMLGSKLYVGPHIRRQRIGIDSTGRRTGPTGPPLPRSLSSRPSSPLAHGAVVRTNTLESNDGWQIPAWRSPKPEPAPASSTAHATHGRNATQAGISGQGPPGASTLSDHWEAAPFASAQSYNHGGLQYPAHPTLHYTTQPTECLPPWVPSTYESGHTYSTPWGPGSFTGDHAAAGMSMGWYINIGQSLDRPWWVFVGNELPCVSYTGSFTPPPPPPQPASYYNRSPRLGSCRDYSRQGPAHHREWPSWNARW</sequence>
<accession>A0AAW1NT17</accession>
<dbReference type="PANTHER" id="PTHR48027">
    <property type="entry name" value="HETEROGENEOUS NUCLEAR RIBONUCLEOPROTEIN 87F-RELATED"/>
    <property type="match status" value="1"/>
</dbReference>
<dbReference type="InterPro" id="IPR052462">
    <property type="entry name" value="SLIRP/GR-RBP-like"/>
</dbReference>
<dbReference type="SMART" id="SM00360">
    <property type="entry name" value="RRM"/>
    <property type="match status" value="1"/>
</dbReference>
<evidence type="ECO:0000259" key="4">
    <source>
        <dbReference type="PROSITE" id="PS50102"/>
    </source>
</evidence>
<keyword evidence="1 2" id="KW-0694">RNA-binding</keyword>
<dbReference type="PROSITE" id="PS50102">
    <property type="entry name" value="RRM"/>
    <property type="match status" value="1"/>
</dbReference>
<reference evidence="5 6" key="1">
    <citation type="journal article" date="2024" name="Nat. Commun.">
        <title>Phylogenomics reveals the evolutionary origins of lichenization in chlorophyte algae.</title>
        <authorList>
            <person name="Puginier C."/>
            <person name="Libourel C."/>
            <person name="Otte J."/>
            <person name="Skaloud P."/>
            <person name="Haon M."/>
            <person name="Grisel S."/>
            <person name="Petersen M."/>
            <person name="Berrin J.G."/>
            <person name="Delaux P.M."/>
            <person name="Dal Grande F."/>
            <person name="Keller J."/>
        </authorList>
    </citation>
    <scope>NUCLEOTIDE SEQUENCE [LARGE SCALE GENOMIC DNA]</scope>
    <source>
        <strain evidence="5 6">SAG 2036</strain>
    </source>
</reference>
<keyword evidence="6" id="KW-1185">Reference proteome</keyword>
<organism evidence="5 6">
    <name type="scientific">Symbiochloris irregularis</name>
    <dbReference type="NCBI Taxonomy" id="706552"/>
    <lineage>
        <taxon>Eukaryota</taxon>
        <taxon>Viridiplantae</taxon>
        <taxon>Chlorophyta</taxon>
        <taxon>core chlorophytes</taxon>
        <taxon>Trebouxiophyceae</taxon>
        <taxon>Trebouxiales</taxon>
        <taxon>Trebouxiaceae</taxon>
        <taxon>Symbiochloris</taxon>
    </lineage>
</organism>